<dbReference type="Proteomes" id="UP000095280">
    <property type="component" value="Unplaced"/>
</dbReference>
<keyword evidence="2" id="KW-1185">Reference proteome</keyword>
<evidence type="ECO:0000313" key="2">
    <source>
        <dbReference type="Proteomes" id="UP000095280"/>
    </source>
</evidence>
<sequence>MLASSHDRLASGSVLAALCRGALGARPAGPVRRGGAANGHDCHRRRRVSWRLRHRETPAEQAGQLVTDNDLHFHL</sequence>
<name>A0A1I8F4L5_9PLAT</name>
<dbReference type="AlphaFoldDB" id="A0A1I8F4L5"/>
<accession>A0A1I8F4L5</accession>
<reference evidence="3" key="1">
    <citation type="submission" date="2016-11" db="UniProtKB">
        <authorList>
            <consortium name="WormBaseParasite"/>
        </authorList>
    </citation>
    <scope>IDENTIFICATION</scope>
</reference>
<feature type="region of interest" description="Disordered" evidence="1">
    <location>
        <begin position="55"/>
        <end position="75"/>
    </location>
</feature>
<protein>
    <submittedName>
        <fullName evidence="3">Secreted protein</fullName>
    </submittedName>
</protein>
<dbReference type="WBParaSite" id="maker-unitig_20360-snap-gene-0.2-mRNA-1">
    <property type="protein sequence ID" value="maker-unitig_20360-snap-gene-0.2-mRNA-1"/>
    <property type="gene ID" value="maker-unitig_20360-snap-gene-0.2"/>
</dbReference>
<evidence type="ECO:0000313" key="3">
    <source>
        <dbReference type="WBParaSite" id="maker-unitig_20360-snap-gene-0.2-mRNA-1"/>
    </source>
</evidence>
<evidence type="ECO:0000256" key="1">
    <source>
        <dbReference type="SAM" id="MobiDB-lite"/>
    </source>
</evidence>
<proteinExistence type="predicted"/>
<organism evidence="2 3">
    <name type="scientific">Macrostomum lignano</name>
    <dbReference type="NCBI Taxonomy" id="282301"/>
    <lineage>
        <taxon>Eukaryota</taxon>
        <taxon>Metazoa</taxon>
        <taxon>Spiralia</taxon>
        <taxon>Lophotrochozoa</taxon>
        <taxon>Platyhelminthes</taxon>
        <taxon>Rhabditophora</taxon>
        <taxon>Macrostomorpha</taxon>
        <taxon>Macrostomida</taxon>
        <taxon>Macrostomidae</taxon>
        <taxon>Macrostomum</taxon>
    </lineage>
</organism>